<evidence type="ECO:0000259" key="3">
    <source>
        <dbReference type="PROSITE" id="PS51462"/>
    </source>
</evidence>
<evidence type="ECO:0000256" key="1">
    <source>
        <dbReference type="ARBA" id="ARBA00007251"/>
    </source>
</evidence>
<dbReference type="Proteomes" id="UP001161757">
    <property type="component" value="Unassembled WGS sequence"/>
</dbReference>
<dbReference type="EMBL" id="JAJGCB010000023">
    <property type="protein sequence ID" value="KAJ8987661.1"/>
    <property type="molecule type" value="Genomic_DNA"/>
</dbReference>
<comment type="caution">
    <text evidence="4">The sequence shown here is derived from an EMBL/GenBank/DDBJ whole genome shotgun (WGS) entry which is preliminary data.</text>
</comment>
<gene>
    <name evidence="4" type="ORF">HRR80_008295</name>
</gene>
<dbReference type="PROSITE" id="PS51462">
    <property type="entry name" value="NUDIX"/>
    <property type="match status" value="1"/>
</dbReference>
<dbReference type="Gene3D" id="3.40.50.10470">
    <property type="entry name" value="Translation initiation factor eif-2b, domain 2"/>
    <property type="match status" value="1"/>
</dbReference>
<evidence type="ECO:0000313" key="4">
    <source>
        <dbReference type="EMBL" id="KAJ8987661.1"/>
    </source>
</evidence>
<proteinExistence type="inferred from homology"/>
<dbReference type="PANTHER" id="PTHR43475:SF3">
    <property type="entry name" value="TRANSLATION INITIATION FACTOR EIF-2B SUBUNIT FAMILY PROTEIN (AFU_ORTHOLOGUE AFUA_2G14290)"/>
    <property type="match status" value="1"/>
</dbReference>
<dbReference type="Gene3D" id="3.90.79.10">
    <property type="entry name" value="Nucleoside Triphosphate Pyrophosphohydrolase"/>
    <property type="match status" value="1"/>
</dbReference>
<protein>
    <recommendedName>
        <fullName evidence="3">Nudix hydrolase domain-containing protein</fullName>
    </recommendedName>
</protein>
<dbReference type="InterPro" id="IPR000086">
    <property type="entry name" value="NUDIX_hydrolase_dom"/>
</dbReference>
<organism evidence="4 5">
    <name type="scientific">Exophiala dermatitidis</name>
    <name type="common">Black yeast-like fungus</name>
    <name type="synonym">Wangiella dermatitidis</name>
    <dbReference type="NCBI Taxonomy" id="5970"/>
    <lineage>
        <taxon>Eukaryota</taxon>
        <taxon>Fungi</taxon>
        <taxon>Dikarya</taxon>
        <taxon>Ascomycota</taxon>
        <taxon>Pezizomycotina</taxon>
        <taxon>Eurotiomycetes</taxon>
        <taxon>Chaetothyriomycetidae</taxon>
        <taxon>Chaetothyriales</taxon>
        <taxon>Herpotrichiellaceae</taxon>
        <taxon>Exophiala</taxon>
    </lineage>
</organism>
<dbReference type="InterPro" id="IPR042529">
    <property type="entry name" value="IF_2B-like_C"/>
</dbReference>
<dbReference type="PANTHER" id="PTHR43475">
    <property type="entry name" value="METHYLTHIORIBOSE-1-PHOSPHATE ISOMERASE"/>
    <property type="match status" value="1"/>
</dbReference>
<name>A0AAN6IUC0_EXODE</name>
<evidence type="ECO:0000256" key="2">
    <source>
        <dbReference type="RuleBase" id="RU003814"/>
    </source>
</evidence>
<comment type="similarity">
    <text evidence="1 2">Belongs to the eIF-2B alpha/beta/delta subunits family.</text>
</comment>
<sequence length="559" mass="62329">MAQKLSSIGAGLERRSVVSVLLFPFHPYASKPYRLLLFRRSDKVSTYQRKLAPIAGSIEIDDKSPLDAAWRELGEETGLGPQQIELWRRGPGFEFTDEKAVTGSEGPNTKMGRIWTVHPFAFRMKTQLVDDNNNVNTSVMRLDWEHFNCEWHNVEDILSGKILDECVPRLEITLGQVWIGPESVLHEAVEELRLDHVHGARELATMAVKSLIKIVENDQQTAKADTPQDLAKWWESLRLKAFHLAVNARPSMGAAISSAIVTALRDARQKIDGAQVGIFDKVKESLEATVTKRSLISKRVSDQFSAFLREKFPAQPADGKEKQVLNILTLSSSSTTKAALIHALETNPSLMVELRILESRPLCEGVSLAKALTEEAQKRQTAEREGRGFHDRLRIVLATDASVGVLSKNVDLVIIGADRISEAGDVSNKTGSLPAVLTCKEVTNGAARVVCISEAEKIAPPGAAADHPEEDNDQVEVASGWNLQSQPSLWDQMVAVRNVYFEWVPYKYIDYYVCEDGTLTTEEIEKRSKQIADLTADVFSVFKVKDFHGWHELRAETRH</sequence>
<dbReference type="InterPro" id="IPR000649">
    <property type="entry name" value="IF-2B-related"/>
</dbReference>
<dbReference type="Pfam" id="PF01008">
    <property type="entry name" value="IF-2B"/>
    <property type="match status" value="2"/>
</dbReference>
<feature type="domain" description="Nudix hydrolase" evidence="3">
    <location>
        <begin position="13"/>
        <end position="176"/>
    </location>
</feature>
<dbReference type="CDD" id="cd18872">
    <property type="entry name" value="NUDIX_eIF-2B"/>
    <property type="match status" value="1"/>
</dbReference>
<dbReference type="GO" id="GO:0019509">
    <property type="term" value="P:L-methionine salvage from methylthioadenosine"/>
    <property type="evidence" value="ECO:0007669"/>
    <property type="project" value="TreeGrafter"/>
</dbReference>
<evidence type="ECO:0000313" key="5">
    <source>
        <dbReference type="Proteomes" id="UP001161757"/>
    </source>
</evidence>
<dbReference type="GO" id="GO:0046523">
    <property type="term" value="F:S-methyl-5-thioribose-1-phosphate isomerase activity"/>
    <property type="evidence" value="ECO:0007669"/>
    <property type="project" value="TreeGrafter"/>
</dbReference>
<dbReference type="InterPro" id="IPR015797">
    <property type="entry name" value="NUDIX_hydrolase-like_dom_sf"/>
</dbReference>
<dbReference type="InterPro" id="IPR037171">
    <property type="entry name" value="NagB/RpiA_transferase-like"/>
</dbReference>
<dbReference type="AlphaFoldDB" id="A0AAN6IUC0"/>
<dbReference type="SUPFAM" id="SSF100950">
    <property type="entry name" value="NagB/RpiA/CoA transferase-like"/>
    <property type="match status" value="1"/>
</dbReference>
<accession>A0AAN6IUC0</accession>
<dbReference type="SUPFAM" id="SSF55811">
    <property type="entry name" value="Nudix"/>
    <property type="match status" value="1"/>
</dbReference>
<reference evidence="4" key="1">
    <citation type="submission" date="2023-01" db="EMBL/GenBank/DDBJ databases">
        <title>Exophiala dermititidis isolated from Cystic Fibrosis Patient.</title>
        <authorList>
            <person name="Kurbessoian T."/>
            <person name="Crocker A."/>
            <person name="Murante D."/>
            <person name="Hogan D.A."/>
            <person name="Stajich J.E."/>
        </authorList>
    </citation>
    <scope>NUCLEOTIDE SEQUENCE</scope>
    <source>
        <strain evidence="4">Ex8</strain>
    </source>
</reference>
<dbReference type="Pfam" id="PF00293">
    <property type="entry name" value="NUDIX"/>
    <property type="match status" value="1"/>
</dbReference>